<keyword evidence="1" id="KW-1185">Reference proteome</keyword>
<reference evidence="1" key="1">
    <citation type="journal article" date="2014" name="Nat. Commun.">
        <title>The emerging biofuel crop Camelina sativa retains a highly undifferentiated hexaploid genome structure.</title>
        <authorList>
            <person name="Kagale S."/>
            <person name="Koh C."/>
            <person name="Nixon J."/>
            <person name="Bollina V."/>
            <person name="Clarke W.E."/>
            <person name="Tuteja R."/>
            <person name="Spillane C."/>
            <person name="Robinson S.J."/>
            <person name="Links M.G."/>
            <person name="Clarke C."/>
            <person name="Higgins E.E."/>
            <person name="Huebert T."/>
            <person name="Sharpe A.G."/>
            <person name="Parkin I.A."/>
        </authorList>
    </citation>
    <scope>NUCLEOTIDE SEQUENCE [LARGE SCALE GENOMIC DNA]</scope>
    <source>
        <strain evidence="1">cv. DH55</strain>
    </source>
</reference>
<name>A0ABM0VV27_CAMSA</name>
<accession>A0ABM0VV27</accession>
<reference evidence="2" key="2">
    <citation type="submission" date="2025-08" db="UniProtKB">
        <authorList>
            <consortium name="RefSeq"/>
        </authorList>
    </citation>
    <scope>IDENTIFICATION</scope>
    <source>
        <tissue evidence="2">Leaf</tissue>
    </source>
</reference>
<gene>
    <name evidence="2" type="primary">LOC104742201</name>
</gene>
<dbReference type="InterPro" id="IPR055276">
    <property type="entry name" value="NHL41-like"/>
</dbReference>
<evidence type="ECO:0000313" key="2">
    <source>
        <dbReference type="RefSeq" id="XP_010461507.1"/>
    </source>
</evidence>
<organism evidence="1 2">
    <name type="scientific">Camelina sativa</name>
    <name type="common">False flax</name>
    <name type="synonym">Myagrum sativum</name>
    <dbReference type="NCBI Taxonomy" id="90675"/>
    <lineage>
        <taxon>Eukaryota</taxon>
        <taxon>Viridiplantae</taxon>
        <taxon>Streptophyta</taxon>
        <taxon>Embryophyta</taxon>
        <taxon>Tracheophyta</taxon>
        <taxon>Spermatophyta</taxon>
        <taxon>Magnoliopsida</taxon>
        <taxon>eudicotyledons</taxon>
        <taxon>Gunneridae</taxon>
        <taxon>Pentapetalae</taxon>
        <taxon>rosids</taxon>
        <taxon>malvids</taxon>
        <taxon>Brassicales</taxon>
        <taxon>Brassicaceae</taxon>
        <taxon>Camelineae</taxon>
        <taxon>Camelina</taxon>
    </lineage>
</organism>
<dbReference type="PANTHER" id="PTHR48436:SF1">
    <property type="entry name" value="2, PUTATIVE-RELATED"/>
    <property type="match status" value="1"/>
</dbReference>
<dbReference type="PANTHER" id="PTHR48436">
    <property type="entry name" value="2, PUTATIVE-RELATED"/>
    <property type="match status" value="1"/>
</dbReference>
<sequence>MKSYIISLITSQNQTKQKGKKKILRQVYRMEKREDLYPNYFVQRPSTVINDPESEFQSSTRSDSAPLVLSGVNEFPRHSDVLRNSENKFLYEDDEKMLVPLRSSNSGWWIVLQIGWRFLFSLGVALLVFYIATQPPHPNISFRIERFNQFMLEEGVDSHGASTKFLTCNCSIKLIVDNKSNVFGLHIHPPSIKLFFGPLNFAKAQGPKLYALSDESTTFQLYIGTKNQAMYGAGREMDDMLHSRAGLPLILRMSILSDFPVVWNIINPKYHNKVECLLLLGYNELHIEITMIKVKCRLVS</sequence>
<evidence type="ECO:0000313" key="1">
    <source>
        <dbReference type="Proteomes" id="UP000694864"/>
    </source>
</evidence>
<dbReference type="GeneID" id="104742201"/>
<dbReference type="Proteomes" id="UP000694864">
    <property type="component" value="Chromosome 1"/>
</dbReference>
<dbReference type="RefSeq" id="XP_010461507.1">
    <property type="nucleotide sequence ID" value="XM_010463205.2"/>
</dbReference>
<proteinExistence type="predicted"/>
<protein>
    <submittedName>
        <fullName evidence="2">Uncharacterized protein LOC104742201</fullName>
    </submittedName>
</protein>